<name>A0A834SQW8_9FABA</name>
<dbReference type="AlphaFoldDB" id="A0A834SQW8"/>
<keyword evidence="3" id="KW-1185">Reference proteome</keyword>
<protein>
    <submittedName>
        <fullName evidence="2">Uncharacterized protein</fullName>
    </submittedName>
</protein>
<accession>A0A834SQW8</accession>
<organism evidence="2 3">
    <name type="scientific">Senna tora</name>
    <dbReference type="NCBI Taxonomy" id="362788"/>
    <lineage>
        <taxon>Eukaryota</taxon>
        <taxon>Viridiplantae</taxon>
        <taxon>Streptophyta</taxon>
        <taxon>Embryophyta</taxon>
        <taxon>Tracheophyta</taxon>
        <taxon>Spermatophyta</taxon>
        <taxon>Magnoliopsida</taxon>
        <taxon>eudicotyledons</taxon>
        <taxon>Gunneridae</taxon>
        <taxon>Pentapetalae</taxon>
        <taxon>rosids</taxon>
        <taxon>fabids</taxon>
        <taxon>Fabales</taxon>
        <taxon>Fabaceae</taxon>
        <taxon>Caesalpinioideae</taxon>
        <taxon>Cassia clade</taxon>
        <taxon>Senna</taxon>
    </lineage>
</organism>
<sequence>MPKPDEERIRGQRQRVSEKFN</sequence>
<feature type="region of interest" description="Disordered" evidence="1">
    <location>
        <begin position="1"/>
        <end position="21"/>
    </location>
</feature>
<evidence type="ECO:0000256" key="1">
    <source>
        <dbReference type="SAM" id="MobiDB-lite"/>
    </source>
</evidence>
<proteinExistence type="predicted"/>
<dbReference type="Proteomes" id="UP000634136">
    <property type="component" value="Unassembled WGS sequence"/>
</dbReference>
<reference evidence="2" key="1">
    <citation type="submission" date="2020-09" db="EMBL/GenBank/DDBJ databases">
        <title>Genome-Enabled Discovery of Anthraquinone Biosynthesis in Senna tora.</title>
        <authorList>
            <person name="Kang S.-H."/>
            <person name="Pandey R.P."/>
            <person name="Lee C.-M."/>
            <person name="Sim J.-S."/>
            <person name="Jeong J.-T."/>
            <person name="Choi B.-S."/>
            <person name="Jung M."/>
            <person name="Ginzburg D."/>
            <person name="Zhao K."/>
            <person name="Won S.Y."/>
            <person name="Oh T.-J."/>
            <person name="Yu Y."/>
            <person name="Kim N.-H."/>
            <person name="Lee O.R."/>
            <person name="Lee T.-H."/>
            <person name="Bashyal P."/>
            <person name="Kim T.-S."/>
            <person name="Lee W.-H."/>
            <person name="Kawkins C."/>
            <person name="Kim C.-K."/>
            <person name="Kim J.S."/>
            <person name="Ahn B.O."/>
            <person name="Rhee S.Y."/>
            <person name="Sohng J.K."/>
        </authorList>
    </citation>
    <scope>NUCLEOTIDE SEQUENCE</scope>
    <source>
        <tissue evidence="2">Leaf</tissue>
    </source>
</reference>
<gene>
    <name evidence="2" type="ORF">G2W53_040845</name>
</gene>
<evidence type="ECO:0000313" key="3">
    <source>
        <dbReference type="Proteomes" id="UP000634136"/>
    </source>
</evidence>
<comment type="caution">
    <text evidence="2">The sequence shown here is derived from an EMBL/GenBank/DDBJ whole genome shotgun (WGS) entry which is preliminary data.</text>
</comment>
<dbReference type="EMBL" id="JAAIUW010000013">
    <property type="protein sequence ID" value="KAF7801734.1"/>
    <property type="molecule type" value="Genomic_DNA"/>
</dbReference>
<evidence type="ECO:0000313" key="2">
    <source>
        <dbReference type="EMBL" id="KAF7801734.1"/>
    </source>
</evidence>